<sequence>MNSLVPLTAIVATVGFSPSPVPAGLSPSEVSATAQVYDPDSTLLAEARFDAGDDAFTLVGRVAADRPYLNYRYVRVDGSVQTGTHWGATGAGTPATFHHHFGTGRTVTFRVCVSGQHLFNPCSGTDSGENWTVAIA</sequence>
<keyword evidence="2" id="KW-1185">Reference proteome</keyword>
<protein>
    <submittedName>
        <fullName evidence="1">Uncharacterized protein</fullName>
    </submittedName>
</protein>
<dbReference type="Proteomes" id="UP000546162">
    <property type="component" value="Unassembled WGS sequence"/>
</dbReference>
<dbReference type="EMBL" id="JACHNB010000001">
    <property type="protein sequence ID" value="MBB4743465.1"/>
    <property type="molecule type" value="Genomic_DNA"/>
</dbReference>
<dbReference type="AlphaFoldDB" id="A0A7W7H3R9"/>
<organism evidence="1 2">
    <name type="scientific">Actinoplanes octamycinicus</name>
    <dbReference type="NCBI Taxonomy" id="135948"/>
    <lineage>
        <taxon>Bacteria</taxon>
        <taxon>Bacillati</taxon>
        <taxon>Actinomycetota</taxon>
        <taxon>Actinomycetes</taxon>
        <taxon>Micromonosporales</taxon>
        <taxon>Micromonosporaceae</taxon>
        <taxon>Actinoplanes</taxon>
    </lineage>
</organism>
<name>A0A7W7H3R9_9ACTN</name>
<proteinExistence type="predicted"/>
<dbReference type="RefSeq" id="WP_185043738.1">
    <property type="nucleotide sequence ID" value="NZ_BAABFG010000005.1"/>
</dbReference>
<evidence type="ECO:0000313" key="1">
    <source>
        <dbReference type="EMBL" id="MBB4743465.1"/>
    </source>
</evidence>
<comment type="caution">
    <text evidence="1">The sequence shown here is derived from an EMBL/GenBank/DDBJ whole genome shotgun (WGS) entry which is preliminary data.</text>
</comment>
<reference evidence="1 2" key="1">
    <citation type="submission" date="2020-08" db="EMBL/GenBank/DDBJ databases">
        <title>Sequencing the genomes of 1000 actinobacteria strains.</title>
        <authorList>
            <person name="Klenk H.-P."/>
        </authorList>
    </citation>
    <scope>NUCLEOTIDE SEQUENCE [LARGE SCALE GENOMIC DNA]</scope>
    <source>
        <strain evidence="1 2">DSM 45809</strain>
    </source>
</reference>
<gene>
    <name evidence="1" type="ORF">BJY16_006924</name>
</gene>
<accession>A0A7W7H3R9</accession>
<evidence type="ECO:0000313" key="2">
    <source>
        <dbReference type="Proteomes" id="UP000546162"/>
    </source>
</evidence>